<dbReference type="CDD" id="cd18787">
    <property type="entry name" value="SF2_C_DEAD"/>
    <property type="match status" value="1"/>
</dbReference>
<dbReference type="PROSITE" id="PS51194">
    <property type="entry name" value="HELICASE_CTER"/>
    <property type="match status" value="1"/>
</dbReference>
<proteinExistence type="inferred from homology"/>
<dbReference type="PANTHER" id="PTHR47959">
    <property type="entry name" value="ATP-DEPENDENT RNA HELICASE RHLE-RELATED"/>
    <property type="match status" value="1"/>
</dbReference>
<dbReference type="Gene3D" id="3.40.50.300">
    <property type="entry name" value="P-loop containing nucleotide triphosphate hydrolases"/>
    <property type="match status" value="2"/>
</dbReference>
<dbReference type="InterPro" id="IPR050079">
    <property type="entry name" value="DEAD_box_RNA_helicase"/>
</dbReference>
<evidence type="ECO:0000256" key="6">
    <source>
        <dbReference type="ARBA" id="ARBA00022801"/>
    </source>
</evidence>
<keyword evidence="6" id="KW-0378">Hydrolase</keyword>
<evidence type="ECO:0000256" key="2">
    <source>
        <dbReference type="ARBA" id="ARBA00004123"/>
    </source>
</evidence>
<evidence type="ECO:0000256" key="3">
    <source>
        <dbReference type="ARBA" id="ARBA00012552"/>
    </source>
</evidence>
<evidence type="ECO:0000256" key="5">
    <source>
        <dbReference type="ARBA" id="ARBA00022741"/>
    </source>
</evidence>
<keyword evidence="4" id="KW-0690">Ribosome biogenesis</keyword>
<sequence>MKRKHTEESAPAVESEKRAKTEQEKPAANLSFADLGLDTRLVQAVAAESFKEPTPVQQKAIPLALDGKDVVAKAPCGSGKTAAYVLPVLSSILKRKATDSSPATTALLLVPTRELADQVLKAIEQFSAYCAKDIHAVKLVDKISDAVQRSLLSNFPDVVISTPATAWRNIESSALSLDNLTCLVLDEADLILSYGYNEDLENIARKLPKGVQLLMLSATLSTDVSVLHGIFGRKPTVLDLDDEETEADNLTQFAVSCGEDEKFLLAFIIFKLKLVKGKCLIFVNDVDRSYRLKLFLEQFQVRSCILNSELPVTSRAHVLEEFNRGVYDIIIASDEKSAIGTEEKDDNEGESSERQKEKDQSKKKRKGSKRGDDEFGVSRGIDFRNVAAVVNFDLPTSASSYTHRIGRTARAGRTGMALSFYVPSELYRKHLPTSIETAENDEKVLAKIKRQQAKQGKEVKPYVFKKEHLDAFRYRLDDALRAVTKVAVREARMRELKQELLKSEKLKRYFEENPTELQHLRHDGELRTARQQPHLRHIPEYLLPKEGKDSLTSNAIGMVPFRKVGGKQRRNKGKPGRKKIGTRKVNPLKTFKARRK</sequence>
<dbReference type="OrthoDB" id="1191041at2759"/>
<dbReference type="Pfam" id="PF00271">
    <property type="entry name" value="Helicase_C"/>
    <property type="match status" value="2"/>
</dbReference>
<dbReference type="Proteomes" id="UP000186583">
    <property type="component" value="Unassembled WGS sequence"/>
</dbReference>
<evidence type="ECO:0000313" key="19">
    <source>
        <dbReference type="Proteomes" id="UP000186583"/>
    </source>
</evidence>
<keyword evidence="8" id="KW-0067">ATP-binding</keyword>
<feature type="domain" description="DEAD-box RNA helicase Q" evidence="17">
    <location>
        <begin position="30"/>
        <end position="58"/>
    </location>
</feature>
<accession>A0A1Q8RA31</accession>
<dbReference type="GO" id="GO:0010467">
    <property type="term" value="P:gene expression"/>
    <property type="evidence" value="ECO:0007669"/>
    <property type="project" value="UniProtKB-ARBA"/>
</dbReference>
<evidence type="ECO:0000256" key="14">
    <source>
        <dbReference type="SAM" id="MobiDB-lite"/>
    </source>
</evidence>
<dbReference type="AlphaFoldDB" id="A0A1Q8RA31"/>
<evidence type="ECO:0000259" key="17">
    <source>
        <dbReference type="PROSITE" id="PS51195"/>
    </source>
</evidence>
<feature type="short sequence motif" description="Q motif" evidence="13">
    <location>
        <begin position="30"/>
        <end position="58"/>
    </location>
</feature>
<comment type="catalytic activity">
    <reaction evidence="12">
        <text>ATP + H2O = ADP + phosphate + H(+)</text>
        <dbReference type="Rhea" id="RHEA:13065"/>
        <dbReference type="ChEBI" id="CHEBI:15377"/>
        <dbReference type="ChEBI" id="CHEBI:15378"/>
        <dbReference type="ChEBI" id="CHEBI:30616"/>
        <dbReference type="ChEBI" id="CHEBI:43474"/>
        <dbReference type="ChEBI" id="CHEBI:456216"/>
        <dbReference type="EC" id="3.6.4.13"/>
    </reaction>
</comment>
<feature type="compositionally biased region" description="Basic and acidic residues" evidence="14">
    <location>
        <begin position="1"/>
        <end position="25"/>
    </location>
</feature>
<organism evidence="18 19">
    <name type="scientific">Colletotrichum chlorophyti</name>
    <dbReference type="NCBI Taxonomy" id="708187"/>
    <lineage>
        <taxon>Eukaryota</taxon>
        <taxon>Fungi</taxon>
        <taxon>Dikarya</taxon>
        <taxon>Ascomycota</taxon>
        <taxon>Pezizomycotina</taxon>
        <taxon>Sordariomycetes</taxon>
        <taxon>Hypocreomycetidae</taxon>
        <taxon>Glomerellales</taxon>
        <taxon>Glomerellaceae</taxon>
        <taxon>Colletotrichum</taxon>
    </lineage>
</organism>
<feature type="region of interest" description="Disordered" evidence="14">
    <location>
        <begin position="562"/>
        <end position="596"/>
    </location>
</feature>
<comment type="subcellular location">
    <subcellularLocation>
        <location evidence="2">Nucleus</location>
    </subcellularLocation>
</comment>
<dbReference type="GO" id="GO:0005524">
    <property type="term" value="F:ATP binding"/>
    <property type="evidence" value="ECO:0007669"/>
    <property type="project" value="UniProtKB-KW"/>
</dbReference>
<protein>
    <recommendedName>
        <fullName evidence="3">RNA helicase</fullName>
        <ecNumber evidence="3">3.6.4.13</ecNumber>
    </recommendedName>
</protein>
<dbReference type="InterPro" id="IPR014001">
    <property type="entry name" value="Helicase_ATP-bd"/>
</dbReference>
<dbReference type="SMART" id="SM00490">
    <property type="entry name" value="HELICc"/>
    <property type="match status" value="1"/>
</dbReference>
<dbReference type="PROSITE" id="PS51192">
    <property type="entry name" value="HELICASE_ATP_BIND_1"/>
    <property type="match status" value="1"/>
</dbReference>
<keyword evidence="7 18" id="KW-0347">Helicase</keyword>
<evidence type="ECO:0000256" key="7">
    <source>
        <dbReference type="ARBA" id="ARBA00022806"/>
    </source>
</evidence>
<dbReference type="InterPro" id="IPR027417">
    <property type="entry name" value="P-loop_NTPase"/>
</dbReference>
<keyword evidence="9" id="KW-0694">RNA-binding</keyword>
<dbReference type="SMART" id="SM00487">
    <property type="entry name" value="DEXDc"/>
    <property type="match status" value="1"/>
</dbReference>
<evidence type="ECO:0000256" key="10">
    <source>
        <dbReference type="ARBA" id="ARBA00023242"/>
    </source>
</evidence>
<feature type="region of interest" description="Disordered" evidence="14">
    <location>
        <begin position="1"/>
        <end position="29"/>
    </location>
</feature>
<reference evidence="18 19" key="1">
    <citation type="submission" date="2016-11" db="EMBL/GenBank/DDBJ databases">
        <title>Draft Genome Assembly of Colletotrichum chlorophyti a pathogen of herbaceous plants.</title>
        <authorList>
            <person name="Gan P."/>
            <person name="Narusaka M."/>
            <person name="Tsushima A."/>
            <person name="Narusaka Y."/>
            <person name="Takano Y."/>
            <person name="Shirasu K."/>
        </authorList>
    </citation>
    <scope>NUCLEOTIDE SEQUENCE [LARGE SCALE GENOMIC DNA]</scope>
    <source>
        <strain evidence="18 19">NTL11</strain>
    </source>
</reference>
<evidence type="ECO:0000256" key="1">
    <source>
        <dbReference type="ARBA" id="ARBA00003706"/>
    </source>
</evidence>
<feature type="compositionally biased region" description="Basic and acidic residues" evidence="14">
    <location>
        <begin position="351"/>
        <end position="360"/>
    </location>
</feature>
<evidence type="ECO:0000256" key="4">
    <source>
        <dbReference type="ARBA" id="ARBA00022517"/>
    </source>
</evidence>
<dbReference type="GO" id="GO:0003723">
    <property type="term" value="F:RNA binding"/>
    <property type="evidence" value="ECO:0007669"/>
    <property type="project" value="UniProtKB-KW"/>
</dbReference>
<dbReference type="PROSITE" id="PS51195">
    <property type="entry name" value="Q_MOTIF"/>
    <property type="match status" value="1"/>
</dbReference>
<gene>
    <name evidence="18" type="ORF">CCHL11_07282</name>
</gene>
<dbReference type="GO" id="GO:0042254">
    <property type="term" value="P:ribosome biogenesis"/>
    <property type="evidence" value="ECO:0007669"/>
    <property type="project" value="UniProtKB-KW"/>
</dbReference>
<dbReference type="EMBL" id="MPGH01000257">
    <property type="protein sequence ID" value="OLN81230.1"/>
    <property type="molecule type" value="Genomic_DNA"/>
</dbReference>
<dbReference type="GO" id="GO:0016787">
    <property type="term" value="F:hydrolase activity"/>
    <property type="evidence" value="ECO:0007669"/>
    <property type="project" value="UniProtKB-KW"/>
</dbReference>
<evidence type="ECO:0000256" key="13">
    <source>
        <dbReference type="PROSITE-ProRule" id="PRU00552"/>
    </source>
</evidence>
<dbReference type="InterPro" id="IPR001650">
    <property type="entry name" value="Helicase_C-like"/>
</dbReference>
<comment type="caution">
    <text evidence="18">The sequence shown here is derived from an EMBL/GenBank/DDBJ whole genome shotgun (WGS) entry which is preliminary data.</text>
</comment>
<evidence type="ECO:0000256" key="12">
    <source>
        <dbReference type="ARBA" id="ARBA00047984"/>
    </source>
</evidence>
<dbReference type="GO" id="GO:0005829">
    <property type="term" value="C:cytosol"/>
    <property type="evidence" value="ECO:0007669"/>
    <property type="project" value="TreeGrafter"/>
</dbReference>
<dbReference type="STRING" id="708187.A0A1Q8RA31"/>
<dbReference type="GO" id="GO:0003724">
    <property type="term" value="F:RNA helicase activity"/>
    <property type="evidence" value="ECO:0007669"/>
    <property type="project" value="UniProtKB-EC"/>
</dbReference>
<name>A0A1Q8RA31_9PEZI</name>
<dbReference type="EC" id="3.6.4.13" evidence="3"/>
<dbReference type="InterPro" id="IPR014014">
    <property type="entry name" value="RNA_helicase_DEAD_Q_motif"/>
</dbReference>
<evidence type="ECO:0000259" key="16">
    <source>
        <dbReference type="PROSITE" id="PS51194"/>
    </source>
</evidence>
<feature type="compositionally biased region" description="Basic residues" evidence="14">
    <location>
        <begin position="564"/>
        <end position="582"/>
    </location>
</feature>
<feature type="domain" description="Helicase ATP-binding" evidence="15">
    <location>
        <begin position="61"/>
        <end position="238"/>
    </location>
</feature>
<feature type="domain" description="Helicase C-terminal" evidence="16">
    <location>
        <begin position="249"/>
        <end position="456"/>
    </location>
</feature>
<evidence type="ECO:0000256" key="8">
    <source>
        <dbReference type="ARBA" id="ARBA00022840"/>
    </source>
</evidence>
<dbReference type="GO" id="GO:0005634">
    <property type="term" value="C:nucleus"/>
    <property type="evidence" value="ECO:0007669"/>
    <property type="project" value="UniProtKB-SubCell"/>
</dbReference>
<comment type="function">
    <text evidence="1">ATP-binding RNA helicase involved in the biogenesis of 60S ribosomal subunits and is required for the normal formation of 25S and 5.8S rRNAs.</text>
</comment>
<keyword evidence="5" id="KW-0547">Nucleotide-binding</keyword>
<keyword evidence="19" id="KW-1185">Reference proteome</keyword>
<dbReference type="PANTHER" id="PTHR47959:SF21">
    <property type="entry name" value="DEAD-BOX HELICASE 56"/>
    <property type="match status" value="1"/>
</dbReference>
<feature type="region of interest" description="Disordered" evidence="14">
    <location>
        <begin position="340"/>
        <end position="373"/>
    </location>
</feature>
<dbReference type="SUPFAM" id="SSF52540">
    <property type="entry name" value="P-loop containing nucleoside triphosphate hydrolases"/>
    <property type="match status" value="2"/>
</dbReference>
<evidence type="ECO:0000259" key="15">
    <source>
        <dbReference type="PROSITE" id="PS51192"/>
    </source>
</evidence>
<evidence type="ECO:0000256" key="9">
    <source>
        <dbReference type="ARBA" id="ARBA00022884"/>
    </source>
</evidence>
<dbReference type="Pfam" id="PF00270">
    <property type="entry name" value="DEAD"/>
    <property type="match status" value="1"/>
</dbReference>
<dbReference type="InterPro" id="IPR011545">
    <property type="entry name" value="DEAD/DEAH_box_helicase_dom"/>
</dbReference>
<evidence type="ECO:0000313" key="18">
    <source>
        <dbReference type="EMBL" id="OLN81230.1"/>
    </source>
</evidence>
<evidence type="ECO:0000256" key="11">
    <source>
        <dbReference type="ARBA" id="ARBA00038041"/>
    </source>
</evidence>
<keyword evidence="10" id="KW-0539">Nucleus</keyword>
<comment type="similarity">
    <text evidence="11">Belongs to the DEAD box helicase family. DDX56/DBP9 subfamily.</text>
</comment>
<dbReference type="CDD" id="cd17961">
    <property type="entry name" value="DEADc_DDX56"/>
    <property type="match status" value="1"/>
</dbReference>